<reference evidence="1 2" key="1">
    <citation type="submission" date="2018-04" db="EMBL/GenBank/DDBJ databases">
        <title>Genomic Encyclopedia of Archaeal and Bacterial Type Strains, Phase II (KMG-II): from individual species to whole genera.</title>
        <authorList>
            <person name="Goeker M."/>
        </authorList>
    </citation>
    <scope>NUCLEOTIDE SEQUENCE [LARGE SCALE GENOMIC DNA]</scope>
    <source>
        <strain evidence="1 2">DSM 29955</strain>
    </source>
</reference>
<evidence type="ECO:0000313" key="2">
    <source>
        <dbReference type="Proteomes" id="UP000244523"/>
    </source>
</evidence>
<name>A0A2T6K661_9RHOB</name>
<dbReference type="AlphaFoldDB" id="A0A2T6K661"/>
<dbReference type="EMBL" id="QBUD01000021">
    <property type="protein sequence ID" value="PUB10149.1"/>
    <property type="molecule type" value="Genomic_DNA"/>
</dbReference>
<keyword evidence="2" id="KW-1185">Reference proteome</keyword>
<dbReference type="Proteomes" id="UP000244523">
    <property type="component" value="Unassembled WGS sequence"/>
</dbReference>
<evidence type="ECO:0000313" key="1">
    <source>
        <dbReference type="EMBL" id="PUB10149.1"/>
    </source>
</evidence>
<proteinExistence type="predicted"/>
<sequence length="34" mass="4028">MIEEHTLRHIDLSDGWFVGDDLCRDLSWLTDKPN</sequence>
<protein>
    <submittedName>
        <fullName evidence="1">Uncharacterized protein</fullName>
    </submittedName>
</protein>
<comment type="caution">
    <text evidence="1">The sequence shown here is derived from an EMBL/GenBank/DDBJ whole genome shotgun (WGS) entry which is preliminary data.</text>
</comment>
<gene>
    <name evidence="1" type="ORF">C8N45_1215</name>
</gene>
<accession>A0A2T6K661</accession>
<organism evidence="1 2">
    <name type="scientific">Yoonia sediminilitoris</name>
    <dbReference type="NCBI Taxonomy" id="1286148"/>
    <lineage>
        <taxon>Bacteria</taxon>
        <taxon>Pseudomonadati</taxon>
        <taxon>Pseudomonadota</taxon>
        <taxon>Alphaproteobacteria</taxon>
        <taxon>Rhodobacterales</taxon>
        <taxon>Paracoccaceae</taxon>
        <taxon>Yoonia</taxon>
    </lineage>
</organism>